<comment type="catalytic activity">
    <reaction evidence="6">
        <text>glucuronate acceptor + UDP-alpha-D-glucuronate = acceptor beta-D-glucuronoside + UDP + H(+)</text>
        <dbReference type="Rhea" id="RHEA:21032"/>
        <dbReference type="ChEBI" id="CHEBI:15378"/>
        <dbReference type="ChEBI" id="CHEBI:58052"/>
        <dbReference type="ChEBI" id="CHEBI:58223"/>
        <dbReference type="ChEBI" id="CHEBI:132367"/>
        <dbReference type="ChEBI" id="CHEBI:132368"/>
        <dbReference type="EC" id="2.4.1.17"/>
    </reaction>
</comment>
<accession>A0A016STW7</accession>
<keyword evidence="7" id="KW-0472">Membrane</keyword>
<feature type="transmembrane region" description="Helical" evidence="7">
    <location>
        <begin position="624"/>
        <end position="641"/>
    </location>
</feature>
<dbReference type="OrthoDB" id="5835829at2759"/>
<organism evidence="8 9">
    <name type="scientific">Ancylostoma ceylanicum</name>
    <dbReference type="NCBI Taxonomy" id="53326"/>
    <lineage>
        <taxon>Eukaryota</taxon>
        <taxon>Metazoa</taxon>
        <taxon>Ecdysozoa</taxon>
        <taxon>Nematoda</taxon>
        <taxon>Chromadorea</taxon>
        <taxon>Rhabditida</taxon>
        <taxon>Rhabditina</taxon>
        <taxon>Rhabditomorpha</taxon>
        <taxon>Strongyloidea</taxon>
        <taxon>Ancylostomatidae</taxon>
        <taxon>Ancylostomatinae</taxon>
        <taxon>Ancylostoma</taxon>
    </lineage>
</organism>
<evidence type="ECO:0000256" key="3">
    <source>
        <dbReference type="ARBA" id="ARBA00022676"/>
    </source>
</evidence>
<dbReference type="STRING" id="53326.A0A016STW7"/>
<protein>
    <recommendedName>
        <fullName evidence="2">glucuronosyltransferase</fullName>
        <ecNumber evidence="2">2.4.1.17</ecNumber>
    </recommendedName>
</protein>
<comment type="similarity">
    <text evidence="1">Belongs to the UDP-glycosyltransferase family.</text>
</comment>
<evidence type="ECO:0000256" key="4">
    <source>
        <dbReference type="ARBA" id="ARBA00022679"/>
    </source>
</evidence>
<dbReference type="AlphaFoldDB" id="A0A016STW7"/>
<dbReference type="GO" id="GO:0015020">
    <property type="term" value="F:glucuronosyltransferase activity"/>
    <property type="evidence" value="ECO:0007669"/>
    <property type="project" value="UniProtKB-EC"/>
</dbReference>
<dbReference type="InterPro" id="IPR050271">
    <property type="entry name" value="UDP-glycosyltransferase"/>
</dbReference>
<evidence type="ECO:0000256" key="5">
    <source>
        <dbReference type="ARBA" id="ARBA00022729"/>
    </source>
</evidence>
<dbReference type="PANTHER" id="PTHR48043:SF68">
    <property type="entry name" value="GLUCURONOSYLTRANSFERASE"/>
    <property type="match status" value="1"/>
</dbReference>
<comment type="caution">
    <text evidence="8">The sequence shown here is derived from an EMBL/GenBank/DDBJ whole genome shotgun (WGS) entry which is preliminary data.</text>
</comment>
<dbReference type="Proteomes" id="UP000024635">
    <property type="component" value="Unassembled WGS sequence"/>
</dbReference>
<dbReference type="EMBL" id="JARK01001514">
    <property type="protein sequence ID" value="EYB93836.1"/>
    <property type="molecule type" value="Genomic_DNA"/>
</dbReference>
<evidence type="ECO:0000256" key="6">
    <source>
        <dbReference type="ARBA" id="ARBA00047475"/>
    </source>
</evidence>
<sequence>MINALFLVKPCPPYDSCTGRRPTCRALSESHLLLFCWAVSNCLGSSTEGMILILFLDVLRTATPLEVALFPLTGCYSHDVMMKDVGLGMPPGTNITWIQMFLYDFGFGEIDLPSNWTRIRLWGYDEDSEDVMNTAGRLMWELNLPADFDQPWDLRGSHSVSRMIRRHQCFCETFSEDHRLRQYLMSQKTDLIVLDHLLQECMGGLASLLNAPIVQYSNWPIADGYVTSMNIPANPSSTPKTATPYSSLGMSFFQRVANVLFHWNIIIARFLQRIWLLETFQRSNLPEVDLIASEAQRIIYAGRSEFLFEVIRPINNRVKHFASNIQLRPSDFVTVIPESCGSETRDGCLCNRISCVLSAEHKLNTSSQLHSTSDYLYSHDFIRHVPEPVKRESLYKNLDRKLVKKRFDTVSMAFPQLHWPSLTNEKFILATFGSLAKAEYIPLDIARKIISAFSRSPYKVIWQTNSPLDSLGWIRNVTIPQNVVLTRWAPVKEMLAHPNLQYLICHGGINTINEVLLFGVPFIGVYLQGDQGSNVRRLADLGAAVMVSVHQISQEELLPIMRKFERNLESYWKRAAQLSSMLEHYRELHVGDQAFWISWTTRHGKSLRDRNLFRMNYIGDTENVFWFTVAAVLSTLFLVVCN</sequence>
<keyword evidence="3" id="KW-0328">Glycosyltransferase</keyword>
<reference evidence="9" key="1">
    <citation type="journal article" date="2015" name="Nat. Genet.">
        <title>The genome and transcriptome of the zoonotic hookworm Ancylostoma ceylanicum identify infection-specific gene families.</title>
        <authorList>
            <person name="Schwarz E.M."/>
            <person name="Hu Y."/>
            <person name="Antoshechkin I."/>
            <person name="Miller M.M."/>
            <person name="Sternberg P.W."/>
            <person name="Aroian R.V."/>
        </authorList>
    </citation>
    <scope>NUCLEOTIDE SEQUENCE</scope>
    <source>
        <strain evidence="9">HY135</strain>
    </source>
</reference>
<keyword evidence="7" id="KW-0812">Transmembrane</keyword>
<keyword evidence="7" id="KW-1133">Transmembrane helix</keyword>
<proteinExistence type="inferred from homology"/>
<keyword evidence="4" id="KW-0808">Transferase</keyword>
<evidence type="ECO:0000313" key="8">
    <source>
        <dbReference type="EMBL" id="EYB93836.1"/>
    </source>
</evidence>
<keyword evidence="5" id="KW-0732">Signal</keyword>
<dbReference type="SUPFAM" id="SSF53756">
    <property type="entry name" value="UDP-Glycosyltransferase/glycogen phosphorylase"/>
    <property type="match status" value="2"/>
</dbReference>
<keyword evidence="9" id="KW-1185">Reference proteome</keyword>
<evidence type="ECO:0000256" key="2">
    <source>
        <dbReference type="ARBA" id="ARBA00012544"/>
    </source>
</evidence>
<evidence type="ECO:0000256" key="7">
    <source>
        <dbReference type="SAM" id="Phobius"/>
    </source>
</evidence>
<dbReference type="EC" id="2.4.1.17" evidence="2"/>
<dbReference type="Pfam" id="PF00201">
    <property type="entry name" value="UDPGT"/>
    <property type="match status" value="1"/>
</dbReference>
<evidence type="ECO:0000256" key="1">
    <source>
        <dbReference type="ARBA" id="ARBA00009995"/>
    </source>
</evidence>
<dbReference type="PANTHER" id="PTHR48043">
    <property type="entry name" value="EG:EG0003.4 PROTEIN-RELATED"/>
    <property type="match status" value="1"/>
</dbReference>
<name>A0A016STW7_9BILA</name>
<gene>
    <name evidence="8" type="primary">Acey_s0178.g659</name>
    <name evidence="8" type="ORF">Y032_0178g659</name>
</gene>
<dbReference type="InterPro" id="IPR002213">
    <property type="entry name" value="UDP_glucos_trans"/>
</dbReference>
<dbReference type="Gene3D" id="3.40.50.2000">
    <property type="entry name" value="Glycogen Phosphorylase B"/>
    <property type="match status" value="1"/>
</dbReference>
<evidence type="ECO:0000313" key="9">
    <source>
        <dbReference type="Proteomes" id="UP000024635"/>
    </source>
</evidence>